<dbReference type="RefSeq" id="XP_033454839.1">
    <property type="nucleotide sequence ID" value="XM_033606125.1"/>
</dbReference>
<name>A0A6J3LQ82_9PEZI</name>
<evidence type="ECO:0000313" key="2">
    <source>
        <dbReference type="Proteomes" id="UP000504637"/>
    </source>
</evidence>
<dbReference type="Proteomes" id="UP000504637">
    <property type="component" value="Unplaced"/>
</dbReference>
<protein>
    <submittedName>
        <fullName evidence="3">Uncharacterized protein</fullName>
    </submittedName>
</protein>
<evidence type="ECO:0000313" key="3">
    <source>
        <dbReference type="RefSeq" id="XP_033454839.1"/>
    </source>
</evidence>
<organism evidence="3">
    <name type="scientific">Dissoconium aciculare CBS 342.82</name>
    <dbReference type="NCBI Taxonomy" id="1314786"/>
    <lineage>
        <taxon>Eukaryota</taxon>
        <taxon>Fungi</taxon>
        <taxon>Dikarya</taxon>
        <taxon>Ascomycota</taxon>
        <taxon>Pezizomycotina</taxon>
        <taxon>Dothideomycetes</taxon>
        <taxon>Dothideomycetidae</taxon>
        <taxon>Mycosphaerellales</taxon>
        <taxon>Dissoconiaceae</taxon>
        <taxon>Dissoconium</taxon>
    </lineage>
</organism>
<feature type="chain" id="PRO_5026694798" evidence="1">
    <location>
        <begin position="18"/>
        <end position="129"/>
    </location>
</feature>
<accession>A0A6J3LQ82</accession>
<dbReference type="OrthoDB" id="3630588at2759"/>
<feature type="signal peptide" evidence="1">
    <location>
        <begin position="1"/>
        <end position="17"/>
    </location>
</feature>
<evidence type="ECO:0000256" key="1">
    <source>
        <dbReference type="SAM" id="SignalP"/>
    </source>
</evidence>
<dbReference type="GeneID" id="54363925"/>
<keyword evidence="1" id="KW-0732">Signal</keyword>
<proteinExistence type="predicted"/>
<keyword evidence="2" id="KW-1185">Reference proteome</keyword>
<sequence length="129" mass="14215">MLAKFALLAVAILSANAATLPQLESRQDIAQTFVTFWRKGCGIDPCDSDLGCQRTIPFGGQSPTKEGECYANPDQSYRSLQLEVLDDTKWEIDVFSGDGCNNFITTIDTPSCYLQPDGQVIVSFRARKL</sequence>
<dbReference type="AlphaFoldDB" id="A0A6J3LQ82"/>
<reference evidence="3" key="2">
    <citation type="submission" date="2020-04" db="EMBL/GenBank/DDBJ databases">
        <authorList>
            <consortium name="NCBI Genome Project"/>
        </authorList>
    </citation>
    <scope>NUCLEOTIDE SEQUENCE</scope>
    <source>
        <strain evidence="3">CBS 342.82</strain>
    </source>
</reference>
<reference evidence="3" key="1">
    <citation type="submission" date="2020-01" db="EMBL/GenBank/DDBJ databases">
        <authorList>
            <consortium name="DOE Joint Genome Institute"/>
            <person name="Haridas S."/>
            <person name="Albert R."/>
            <person name="Binder M."/>
            <person name="Bloem J."/>
            <person name="Labutti K."/>
            <person name="Salamov A."/>
            <person name="Andreopoulos B."/>
            <person name="Baker S.E."/>
            <person name="Barry K."/>
            <person name="Bills G."/>
            <person name="Bluhm B.H."/>
            <person name="Cannon C."/>
            <person name="Castanera R."/>
            <person name="Culley D.E."/>
            <person name="Daum C."/>
            <person name="Ezra D."/>
            <person name="Gonzalez J.B."/>
            <person name="Henrissat B."/>
            <person name="Kuo A."/>
            <person name="Liang C."/>
            <person name="Lipzen A."/>
            <person name="Lutzoni F."/>
            <person name="Magnuson J."/>
            <person name="Mondo S."/>
            <person name="Nolan M."/>
            <person name="Ohm R."/>
            <person name="Pangilinan J."/>
            <person name="Park H.-J."/>
            <person name="Ramirez L."/>
            <person name="Alfaro M."/>
            <person name="Sun H."/>
            <person name="Tritt A."/>
            <person name="Yoshinaga Y."/>
            <person name="Zwiers L.-H."/>
            <person name="Turgeon B.G."/>
            <person name="Goodwin S.B."/>
            <person name="Spatafora J.W."/>
            <person name="Crous P.W."/>
            <person name="Grigoriev I.V."/>
        </authorList>
    </citation>
    <scope>NUCLEOTIDE SEQUENCE</scope>
    <source>
        <strain evidence="3">CBS 342.82</strain>
    </source>
</reference>
<gene>
    <name evidence="3" type="ORF">K489DRAFT_385531</name>
</gene>
<reference evidence="3" key="3">
    <citation type="submission" date="2025-08" db="UniProtKB">
        <authorList>
            <consortium name="RefSeq"/>
        </authorList>
    </citation>
    <scope>IDENTIFICATION</scope>
    <source>
        <strain evidence="3">CBS 342.82</strain>
    </source>
</reference>